<gene>
    <name evidence="1" type="ORF">TGAMA5MH_05006</name>
</gene>
<organism evidence="1 2">
    <name type="scientific">Trichoderma gamsii</name>
    <dbReference type="NCBI Taxonomy" id="398673"/>
    <lineage>
        <taxon>Eukaryota</taxon>
        <taxon>Fungi</taxon>
        <taxon>Dikarya</taxon>
        <taxon>Ascomycota</taxon>
        <taxon>Pezizomycotina</taxon>
        <taxon>Sordariomycetes</taxon>
        <taxon>Hypocreomycetidae</taxon>
        <taxon>Hypocreales</taxon>
        <taxon>Hypocreaceae</taxon>
        <taxon>Trichoderma</taxon>
    </lineage>
</organism>
<proteinExistence type="predicted"/>
<evidence type="ECO:0000313" key="1">
    <source>
        <dbReference type="EMBL" id="PNP43073.1"/>
    </source>
</evidence>
<reference evidence="1 2" key="1">
    <citation type="submission" date="2017-02" db="EMBL/GenBank/DDBJ databases">
        <title>Genomes of Trichoderma spp. with biocontrol activity.</title>
        <authorList>
            <person name="Gardiner D."/>
            <person name="Kazan K."/>
            <person name="Vos C."/>
            <person name="Harvey P."/>
        </authorList>
    </citation>
    <scope>NUCLEOTIDE SEQUENCE [LARGE SCALE GENOMIC DNA]</scope>
    <source>
        <strain evidence="1 2">A5MH</strain>
    </source>
</reference>
<comment type="caution">
    <text evidence="1">The sequence shown here is derived from an EMBL/GenBank/DDBJ whole genome shotgun (WGS) entry which is preliminary data.</text>
</comment>
<protein>
    <submittedName>
        <fullName evidence="1">Uncharacterized protein</fullName>
    </submittedName>
</protein>
<dbReference type="EMBL" id="MTYH01000049">
    <property type="protein sequence ID" value="PNP43073.1"/>
    <property type="molecule type" value="Genomic_DNA"/>
</dbReference>
<accession>A0A2K0TC18</accession>
<sequence length="39" mass="4609">MRVGLNGDFDVTRLASAKLYSMTERMHIEDSRRDDIPRR</sequence>
<dbReference type="AlphaFoldDB" id="A0A2K0TC18"/>
<dbReference type="Proteomes" id="UP000236546">
    <property type="component" value="Unassembled WGS sequence"/>
</dbReference>
<name>A0A2K0TC18_9HYPO</name>
<evidence type="ECO:0000313" key="2">
    <source>
        <dbReference type="Proteomes" id="UP000236546"/>
    </source>
</evidence>